<dbReference type="GeneID" id="42457264"/>
<evidence type="ECO:0000313" key="2">
    <source>
        <dbReference type="EMBL" id="MSC32267.1"/>
    </source>
</evidence>
<dbReference type="EMBL" id="WKPJ01000005">
    <property type="protein sequence ID" value="MSA88720.1"/>
    <property type="molecule type" value="Genomic_DNA"/>
</dbReference>
<proteinExistence type="predicted"/>
<comment type="caution">
    <text evidence="1">The sequence shown here is derived from an EMBL/GenBank/DDBJ whole genome shotgun (WGS) entry which is preliminary data.</text>
</comment>
<reference evidence="3 4" key="1">
    <citation type="journal article" date="2019" name="Nat. Med.">
        <title>A library of human gut bacterial isolates paired with longitudinal multiomics data enables mechanistic microbiome research.</title>
        <authorList>
            <person name="Poyet M."/>
            <person name="Groussin M."/>
            <person name="Gibbons S.M."/>
            <person name="Avila-Pacheco J."/>
            <person name="Jiang X."/>
            <person name="Kearney S.M."/>
            <person name="Perrotta A.R."/>
            <person name="Berdy B."/>
            <person name="Zhao S."/>
            <person name="Lieberman T.D."/>
            <person name="Swanson P.K."/>
            <person name="Smith M."/>
            <person name="Roesemann S."/>
            <person name="Alexander J.E."/>
            <person name="Rich S.A."/>
            <person name="Livny J."/>
            <person name="Vlamakis H."/>
            <person name="Clish C."/>
            <person name="Bullock K."/>
            <person name="Deik A."/>
            <person name="Scott J."/>
            <person name="Pierce K.A."/>
            <person name="Xavier R.J."/>
            <person name="Alm E.J."/>
        </authorList>
    </citation>
    <scope>NUCLEOTIDE SEQUENCE [LARGE SCALE GENOMIC DNA]</scope>
    <source>
        <strain evidence="1 3">BIOML-A4</strain>
        <strain evidence="2 4">BIOML-A5</strain>
    </source>
</reference>
<keyword evidence="4" id="KW-1185">Reference proteome</keyword>
<gene>
    <name evidence="2" type="ORF">GKD88_03940</name>
    <name evidence="1" type="ORF">GKE08_05210</name>
</gene>
<dbReference type="AlphaFoldDB" id="A0A6N7S511"/>
<dbReference type="Proteomes" id="UP000480929">
    <property type="component" value="Unassembled WGS sequence"/>
</dbReference>
<evidence type="ECO:0000313" key="4">
    <source>
        <dbReference type="Proteomes" id="UP000480929"/>
    </source>
</evidence>
<dbReference type="RefSeq" id="WP_020225470.1">
    <property type="nucleotide sequence ID" value="NZ_AP031450.1"/>
</dbReference>
<name>A0A6N7S511_9FIRM</name>
<sequence>MEKELIRELYLGNFRPFHTAQSQTKQICRIKEELEEIMNEIKHTKDNVEIENLLFKLDECINKLVDENGLFYFKAGIKFATDFYTEINDDALYNI</sequence>
<organism evidence="1 3">
    <name type="scientific">Holdemania massiliensis</name>
    <dbReference type="NCBI Taxonomy" id="1468449"/>
    <lineage>
        <taxon>Bacteria</taxon>
        <taxon>Bacillati</taxon>
        <taxon>Bacillota</taxon>
        <taxon>Erysipelotrichia</taxon>
        <taxon>Erysipelotrichales</taxon>
        <taxon>Erysipelotrichaceae</taxon>
        <taxon>Holdemania</taxon>
    </lineage>
</organism>
<evidence type="ECO:0000313" key="1">
    <source>
        <dbReference type="EMBL" id="MSA88720.1"/>
    </source>
</evidence>
<dbReference type="EMBL" id="WKPI01000004">
    <property type="protein sequence ID" value="MSC32267.1"/>
    <property type="molecule type" value="Genomic_DNA"/>
</dbReference>
<protein>
    <submittedName>
        <fullName evidence="1">Uncharacterized protein</fullName>
    </submittedName>
</protein>
<evidence type="ECO:0000313" key="3">
    <source>
        <dbReference type="Proteomes" id="UP000433575"/>
    </source>
</evidence>
<dbReference type="Proteomes" id="UP000433575">
    <property type="component" value="Unassembled WGS sequence"/>
</dbReference>
<accession>A0A6N7S511</accession>